<reference evidence="4" key="1">
    <citation type="submission" date="2022-11" db="UniProtKB">
        <authorList>
            <consortium name="WormBaseParasite"/>
        </authorList>
    </citation>
    <scope>IDENTIFICATION</scope>
</reference>
<dbReference type="SUPFAM" id="SSF57256">
    <property type="entry name" value="Elafin-like"/>
    <property type="match status" value="1"/>
</dbReference>
<dbReference type="Gene3D" id="4.10.75.10">
    <property type="entry name" value="Elafin-like"/>
    <property type="match status" value="1"/>
</dbReference>
<evidence type="ECO:0000256" key="1">
    <source>
        <dbReference type="SAM" id="SignalP"/>
    </source>
</evidence>
<organism evidence="3 4">
    <name type="scientific">Plectus sambesii</name>
    <dbReference type="NCBI Taxonomy" id="2011161"/>
    <lineage>
        <taxon>Eukaryota</taxon>
        <taxon>Metazoa</taxon>
        <taxon>Ecdysozoa</taxon>
        <taxon>Nematoda</taxon>
        <taxon>Chromadorea</taxon>
        <taxon>Plectida</taxon>
        <taxon>Plectina</taxon>
        <taxon>Plectoidea</taxon>
        <taxon>Plectidae</taxon>
        <taxon>Plectus</taxon>
    </lineage>
</organism>
<dbReference type="AlphaFoldDB" id="A0A914WT37"/>
<sequence>MLLTQFLLTTFLASQCASQLVPGTLQICDYWVRLGRVNEHPECAPVTQPPTLPTTFVPPTLAICIANAALVQCTSDAISCPVSRTVCTQSNNNRCCQGTNPGIPVSDINAKAGSCPAPLGISTAQDVTVGCWLDNNCPGIQKCCVEPNPVTNSASRVCRDPIGVSGKKERLQRLLLLAQTLDENGIPHLFRANPADYPDIF</sequence>
<dbReference type="Pfam" id="PF00095">
    <property type="entry name" value="WAP"/>
    <property type="match status" value="1"/>
</dbReference>
<name>A0A914WT37_9BILA</name>
<protein>
    <submittedName>
        <fullName evidence="4">WAP domain-containing protein</fullName>
    </submittedName>
</protein>
<dbReference type="PROSITE" id="PS51390">
    <property type="entry name" value="WAP"/>
    <property type="match status" value="1"/>
</dbReference>
<dbReference type="GO" id="GO:0005576">
    <property type="term" value="C:extracellular region"/>
    <property type="evidence" value="ECO:0007669"/>
    <property type="project" value="InterPro"/>
</dbReference>
<dbReference type="Proteomes" id="UP000887566">
    <property type="component" value="Unplaced"/>
</dbReference>
<accession>A0A914WT37</accession>
<dbReference type="WBParaSite" id="PSAMB.scaffold52size92702.g1127.t1">
    <property type="protein sequence ID" value="PSAMB.scaffold52size92702.g1127.t1"/>
    <property type="gene ID" value="PSAMB.scaffold52size92702.g1127"/>
</dbReference>
<proteinExistence type="predicted"/>
<evidence type="ECO:0000259" key="2">
    <source>
        <dbReference type="PROSITE" id="PS51390"/>
    </source>
</evidence>
<evidence type="ECO:0000313" key="3">
    <source>
        <dbReference type="Proteomes" id="UP000887566"/>
    </source>
</evidence>
<feature type="domain" description="WAP" evidence="2">
    <location>
        <begin position="108"/>
        <end position="162"/>
    </location>
</feature>
<dbReference type="GO" id="GO:0030414">
    <property type="term" value="F:peptidase inhibitor activity"/>
    <property type="evidence" value="ECO:0007669"/>
    <property type="project" value="InterPro"/>
</dbReference>
<feature type="chain" id="PRO_5036746777" evidence="1">
    <location>
        <begin position="19"/>
        <end position="201"/>
    </location>
</feature>
<dbReference type="InterPro" id="IPR036645">
    <property type="entry name" value="Elafin-like_sf"/>
</dbReference>
<keyword evidence="1" id="KW-0732">Signal</keyword>
<dbReference type="InterPro" id="IPR008197">
    <property type="entry name" value="WAP_dom"/>
</dbReference>
<keyword evidence="3" id="KW-1185">Reference proteome</keyword>
<evidence type="ECO:0000313" key="4">
    <source>
        <dbReference type="WBParaSite" id="PSAMB.scaffold52size92702.g1127.t1"/>
    </source>
</evidence>
<feature type="signal peptide" evidence="1">
    <location>
        <begin position="1"/>
        <end position="18"/>
    </location>
</feature>